<sequence>MVPTFMRREDRRRHRLALIRHPGRRLLSLRDRLEVLRIAPHAALTKIRPMAMPDDLWLLRDLLPAAVTVQVLHYVLPCGTDPQRARAESLTPVRRRGCWDAAAARSRWLQF</sequence>
<proteinExistence type="predicted"/>
<gene>
    <name evidence="1" type="ORF">A9K58_12770</name>
</gene>
<dbReference type="AlphaFoldDB" id="A0A1A6XSV2"/>
<protein>
    <submittedName>
        <fullName evidence="1">Uncharacterized protein</fullName>
    </submittedName>
</protein>
<dbReference type="Proteomes" id="UP000092256">
    <property type="component" value="Unassembled WGS sequence"/>
</dbReference>
<comment type="caution">
    <text evidence="1">The sequence shown here is derived from an EMBL/GenBank/DDBJ whole genome shotgun (WGS) entry which is preliminary data.</text>
</comment>
<evidence type="ECO:0000313" key="2">
    <source>
        <dbReference type="Proteomes" id="UP000092256"/>
    </source>
</evidence>
<evidence type="ECO:0000313" key="1">
    <source>
        <dbReference type="EMBL" id="OBU66008.1"/>
    </source>
</evidence>
<organism evidence="1 2">
    <name type="scientific">Stenotrophomonas maltophilia</name>
    <name type="common">Pseudomonas maltophilia</name>
    <name type="synonym">Xanthomonas maltophilia</name>
    <dbReference type="NCBI Taxonomy" id="40324"/>
    <lineage>
        <taxon>Bacteria</taxon>
        <taxon>Pseudomonadati</taxon>
        <taxon>Pseudomonadota</taxon>
        <taxon>Gammaproteobacteria</taxon>
        <taxon>Lysobacterales</taxon>
        <taxon>Lysobacteraceae</taxon>
        <taxon>Stenotrophomonas</taxon>
        <taxon>Stenotrophomonas maltophilia group</taxon>
    </lineage>
</organism>
<reference evidence="1 2" key="1">
    <citation type="submission" date="2016-05" db="EMBL/GenBank/DDBJ databases">
        <title>Draft Genome Sequences of Stenotrophomonas maltophilia Strains Sm32COP, Sm41DVV, Sm46PAILV, SmF3, SmF22, SmSOFb1 and SmCVFa1, Isolated from Different Manures, in France.</title>
        <authorList>
            <person name="Nazaret S."/>
            <person name="Bodilis J."/>
        </authorList>
    </citation>
    <scope>NUCLEOTIDE SEQUENCE [LARGE SCALE GENOMIC DNA]</scope>
    <source>
        <strain evidence="1 2">Sm46PAILV</strain>
    </source>
</reference>
<name>A0A1A6XSV2_STEMA</name>
<accession>A0A1A6XSV2</accession>
<dbReference type="EMBL" id="LYVJ01000009">
    <property type="protein sequence ID" value="OBU66008.1"/>
    <property type="molecule type" value="Genomic_DNA"/>
</dbReference>